<organism evidence="2 3">
    <name type="scientific">Ponticoccus litoralis</name>
    <dbReference type="NCBI Taxonomy" id="422297"/>
    <lineage>
        <taxon>Bacteria</taxon>
        <taxon>Pseudomonadati</taxon>
        <taxon>Pseudomonadota</taxon>
        <taxon>Alphaproteobacteria</taxon>
        <taxon>Rhodobacterales</taxon>
        <taxon>Roseobacteraceae</taxon>
        <taxon>Ponticoccus</taxon>
    </lineage>
</organism>
<dbReference type="SUPFAM" id="SSF53807">
    <property type="entry name" value="Helical backbone' metal receptor"/>
    <property type="match status" value="1"/>
</dbReference>
<proteinExistence type="predicted"/>
<keyword evidence="3" id="KW-1185">Reference proteome</keyword>
<evidence type="ECO:0000313" key="2">
    <source>
        <dbReference type="EMBL" id="MEN9062359.1"/>
    </source>
</evidence>
<dbReference type="RefSeq" id="WP_347167341.1">
    <property type="nucleotide sequence ID" value="NZ_JBDNCH010000002.1"/>
</dbReference>
<dbReference type="Pfam" id="PF01497">
    <property type="entry name" value="Peripla_BP_2"/>
    <property type="match status" value="1"/>
</dbReference>
<sequence>MARTDHIAGMNADLHQRYFESGIYADLLPELADITANAAREGFAPNVEAIPEMNPDAIIQWTHDPAIIEPLERVGLTVVGWGCCTKEERLDYLRLTGLMTGQTDRADALIELQEDSDAALAALWTDVPEDQFTPILVVDQLQDQIRVVANGSDDFTLSGAQNRAAGGEEWWKTIDAEQFLVWNPEVILVPSYANGLTPADFYDHPLLGSVEAIKNRRVYKVPQFTMTPDAPEVYLAASWTARVIHGAETVADFGDQMQTAYETAYGRQLTEEEVALVLAKSQNADSAGYSELFE</sequence>
<dbReference type="EMBL" id="JBDNCH010000002">
    <property type="protein sequence ID" value="MEN9062359.1"/>
    <property type="molecule type" value="Genomic_DNA"/>
</dbReference>
<dbReference type="PANTHER" id="PTHR30535:SF34">
    <property type="entry name" value="MOLYBDATE-BINDING PROTEIN MOLA"/>
    <property type="match status" value="1"/>
</dbReference>
<dbReference type="InterPro" id="IPR002491">
    <property type="entry name" value="ABC_transptr_periplasmic_BD"/>
</dbReference>
<dbReference type="Gene3D" id="3.40.50.1980">
    <property type="entry name" value="Nitrogenase molybdenum iron protein domain"/>
    <property type="match status" value="2"/>
</dbReference>
<dbReference type="AlphaFoldDB" id="A0AAW9SMS1"/>
<gene>
    <name evidence="2" type="ORF">ABFB10_16545</name>
</gene>
<name>A0AAW9SMS1_9RHOB</name>
<comment type="caution">
    <text evidence="2">The sequence shown here is derived from an EMBL/GenBank/DDBJ whole genome shotgun (WGS) entry which is preliminary data.</text>
</comment>
<feature type="domain" description="Fe/B12 periplasmic-binding" evidence="1">
    <location>
        <begin position="1"/>
        <end position="248"/>
    </location>
</feature>
<evidence type="ECO:0000259" key="1">
    <source>
        <dbReference type="PROSITE" id="PS50983"/>
    </source>
</evidence>
<reference evidence="2 3" key="1">
    <citation type="submission" date="2024-05" db="EMBL/GenBank/DDBJ databases">
        <title>Genome sequence of Ponticoccus litoralis KCCM 90028.</title>
        <authorList>
            <person name="Kim J.M."/>
            <person name="Lee J.K."/>
            <person name="Choi B.J."/>
            <person name="Bayburt H."/>
            <person name="Baek J.H."/>
            <person name="Jeon C.O."/>
        </authorList>
    </citation>
    <scope>NUCLEOTIDE SEQUENCE [LARGE SCALE GENOMIC DNA]</scope>
    <source>
        <strain evidence="2 3">KCCM 90028</strain>
    </source>
</reference>
<accession>A0AAW9SMS1</accession>
<evidence type="ECO:0000313" key="3">
    <source>
        <dbReference type="Proteomes" id="UP001428774"/>
    </source>
</evidence>
<dbReference type="Proteomes" id="UP001428774">
    <property type="component" value="Unassembled WGS sequence"/>
</dbReference>
<protein>
    <submittedName>
        <fullName evidence="2">ABC transporter substrate-binding protein</fullName>
    </submittedName>
</protein>
<dbReference type="PROSITE" id="PS50983">
    <property type="entry name" value="FE_B12_PBP"/>
    <property type="match status" value="1"/>
</dbReference>
<dbReference type="InterPro" id="IPR050902">
    <property type="entry name" value="ABC_Transporter_SBP"/>
</dbReference>
<dbReference type="PANTHER" id="PTHR30535">
    <property type="entry name" value="VITAMIN B12-BINDING PROTEIN"/>
    <property type="match status" value="1"/>
</dbReference>
<dbReference type="GO" id="GO:0071281">
    <property type="term" value="P:cellular response to iron ion"/>
    <property type="evidence" value="ECO:0007669"/>
    <property type="project" value="TreeGrafter"/>
</dbReference>